<dbReference type="RefSeq" id="WP_344953830.1">
    <property type="nucleotide sequence ID" value="NZ_BAAAZR010000064.1"/>
</dbReference>
<sequence length="222" mass="23838">MAVLDTAAIALSGALIGAGAAILSGALTVAATMRIERTRRQETRRSDEARALREHIAGVFAGVFVINHAIAWISWFASRDPDAVDQSMVASFDAETNRAYPGLQSALTLVAAIDLRTYSELKPLVITLYRLWEKARRAMVCLNSGRDQALRTLRECSDQSLEIEFGFPIAMAQIMAMAASTTTDESRKGALSAGDPDTVLPQAPVSAPDPDNKPRPTAPPAE</sequence>
<keyword evidence="2" id="KW-1133">Transmembrane helix</keyword>
<accession>A0ABP7JKX6</accession>
<dbReference type="Proteomes" id="UP001500888">
    <property type="component" value="Unassembled WGS sequence"/>
</dbReference>
<keyword evidence="2" id="KW-0472">Membrane</keyword>
<keyword evidence="2" id="KW-0812">Transmembrane</keyword>
<evidence type="ECO:0000313" key="3">
    <source>
        <dbReference type="EMBL" id="GAA3846740.1"/>
    </source>
</evidence>
<dbReference type="EMBL" id="BAAAZR010000064">
    <property type="protein sequence ID" value="GAA3846740.1"/>
    <property type="molecule type" value="Genomic_DNA"/>
</dbReference>
<name>A0ABP7JKX6_9ACTN</name>
<evidence type="ECO:0008006" key="5">
    <source>
        <dbReference type="Google" id="ProtNLM"/>
    </source>
</evidence>
<evidence type="ECO:0000256" key="1">
    <source>
        <dbReference type="SAM" id="MobiDB-lite"/>
    </source>
</evidence>
<keyword evidence="4" id="KW-1185">Reference proteome</keyword>
<organism evidence="3 4">
    <name type="scientific">Sphaerisporangium flaviroseum</name>
    <dbReference type="NCBI Taxonomy" id="509199"/>
    <lineage>
        <taxon>Bacteria</taxon>
        <taxon>Bacillati</taxon>
        <taxon>Actinomycetota</taxon>
        <taxon>Actinomycetes</taxon>
        <taxon>Streptosporangiales</taxon>
        <taxon>Streptosporangiaceae</taxon>
        <taxon>Sphaerisporangium</taxon>
    </lineage>
</organism>
<feature type="transmembrane region" description="Helical" evidence="2">
    <location>
        <begin position="56"/>
        <end position="77"/>
    </location>
</feature>
<evidence type="ECO:0000256" key="2">
    <source>
        <dbReference type="SAM" id="Phobius"/>
    </source>
</evidence>
<evidence type="ECO:0000313" key="4">
    <source>
        <dbReference type="Proteomes" id="UP001500888"/>
    </source>
</evidence>
<reference evidence="4" key="1">
    <citation type="journal article" date="2019" name="Int. J. Syst. Evol. Microbiol.">
        <title>The Global Catalogue of Microorganisms (GCM) 10K type strain sequencing project: providing services to taxonomists for standard genome sequencing and annotation.</title>
        <authorList>
            <consortium name="The Broad Institute Genomics Platform"/>
            <consortium name="The Broad Institute Genome Sequencing Center for Infectious Disease"/>
            <person name="Wu L."/>
            <person name="Ma J."/>
        </authorList>
    </citation>
    <scope>NUCLEOTIDE SEQUENCE [LARGE SCALE GENOMIC DNA]</scope>
    <source>
        <strain evidence="4">JCM 16908</strain>
    </source>
</reference>
<gene>
    <name evidence="3" type="ORF">GCM10022226_82960</name>
</gene>
<proteinExistence type="predicted"/>
<feature type="region of interest" description="Disordered" evidence="1">
    <location>
        <begin position="183"/>
        <end position="222"/>
    </location>
</feature>
<protein>
    <recommendedName>
        <fullName evidence="5">DUF4760 domain-containing protein</fullName>
    </recommendedName>
</protein>
<feature type="transmembrane region" description="Helical" evidence="2">
    <location>
        <begin position="6"/>
        <end position="35"/>
    </location>
</feature>
<comment type="caution">
    <text evidence="3">The sequence shown here is derived from an EMBL/GenBank/DDBJ whole genome shotgun (WGS) entry which is preliminary data.</text>
</comment>